<dbReference type="SUPFAM" id="SSF81653">
    <property type="entry name" value="Calcium ATPase, transduction domain A"/>
    <property type="match status" value="1"/>
</dbReference>
<evidence type="ECO:0000259" key="3">
    <source>
        <dbReference type="Pfam" id="PF00122"/>
    </source>
</evidence>
<dbReference type="GO" id="GO:0005886">
    <property type="term" value="C:plasma membrane"/>
    <property type="evidence" value="ECO:0007669"/>
    <property type="project" value="TreeGrafter"/>
</dbReference>
<dbReference type="InterPro" id="IPR008250">
    <property type="entry name" value="ATPase_P-typ_transduc_dom_A_sf"/>
</dbReference>
<dbReference type="PANTHER" id="PTHR24093:SF509">
    <property type="entry name" value="CALCIUM-TRANSPORTING ATPASE"/>
    <property type="match status" value="1"/>
</dbReference>
<evidence type="ECO:0000256" key="1">
    <source>
        <dbReference type="ARBA" id="ARBA00022842"/>
    </source>
</evidence>
<feature type="transmembrane region" description="Helical" evidence="2">
    <location>
        <begin position="20"/>
        <end position="40"/>
    </location>
</feature>
<evidence type="ECO:0000313" key="5">
    <source>
        <dbReference type="Proteomes" id="UP001187471"/>
    </source>
</evidence>
<dbReference type="PANTHER" id="PTHR24093">
    <property type="entry name" value="CATION TRANSPORTING ATPASE"/>
    <property type="match status" value="1"/>
</dbReference>
<organism evidence="4 5">
    <name type="scientific">Escallonia rubra</name>
    <dbReference type="NCBI Taxonomy" id="112253"/>
    <lineage>
        <taxon>Eukaryota</taxon>
        <taxon>Viridiplantae</taxon>
        <taxon>Streptophyta</taxon>
        <taxon>Embryophyta</taxon>
        <taxon>Tracheophyta</taxon>
        <taxon>Spermatophyta</taxon>
        <taxon>Magnoliopsida</taxon>
        <taxon>eudicotyledons</taxon>
        <taxon>Gunneridae</taxon>
        <taxon>Pentapetalae</taxon>
        <taxon>asterids</taxon>
        <taxon>campanulids</taxon>
        <taxon>Escalloniales</taxon>
        <taxon>Escalloniaceae</taxon>
        <taxon>Escallonia</taxon>
    </lineage>
</organism>
<evidence type="ECO:0000313" key="4">
    <source>
        <dbReference type="EMBL" id="KAK2980666.1"/>
    </source>
</evidence>
<keyword evidence="1" id="KW-0460">Magnesium</keyword>
<dbReference type="Pfam" id="PF00122">
    <property type="entry name" value="E1-E2_ATPase"/>
    <property type="match status" value="1"/>
</dbReference>
<dbReference type="InterPro" id="IPR023298">
    <property type="entry name" value="ATPase_P-typ_TM_dom_sf"/>
</dbReference>
<accession>A0AA88RKB9</accession>
<name>A0AA88RKB9_9ASTE</name>
<evidence type="ECO:0000256" key="2">
    <source>
        <dbReference type="SAM" id="Phobius"/>
    </source>
</evidence>
<comment type="caution">
    <text evidence="4">The sequence shown here is derived from an EMBL/GenBank/DDBJ whole genome shotgun (WGS) entry which is preliminary data.</text>
</comment>
<feature type="domain" description="P-type ATPase A" evidence="3">
    <location>
        <begin position="88"/>
        <end position="184"/>
    </location>
</feature>
<dbReference type="SUPFAM" id="SSF81665">
    <property type="entry name" value="Calcium ATPase, transmembrane domain M"/>
    <property type="match status" value="1"/>
</dbReference>
<sequence>MYGDNQPAAKTFHHFVLEALMDPMIVILLVSTVLFIGFGIRKLGLEVGWYEGVPKLAAISGAILASAGSNFWPERQCQKLSVDSSKIQQVDVVRNGHWQRVDTPDIVVGDVVYLTPGDQVPADGLYLDNESSIQVDMLKTDGQSVHITVDGQENPFFSSGTNVVLGYARMVVTVVGKNRESQTIKFDGKLVEQLENLTSVMEVNDGVCPTADAITVSALPVLGTDVLDIFNRKWNDKKMPMSD</sequence>
<dbReference type="AlphaFoldDB" id="A0AA88RKB9"/>
<proteinExistence type="predicted"/>
<dbReference type="Gene3D" id="2.70.150.10">
    <property type="entry name" value="Calcium-transporting ATPase, cytoplasmic transduction domain A"/>
    <property type="match status" value="1"/>
</dbReference>
<keyword evidence="2" id="KW-0472">Membrane</keyword>
<dbReference type="EMBL" id="JAVXUO010001613">
    <property type="protein sequence ID" value="KAK2980666.1"/>
    <property type="molecule type" value="Genomic_DNA"/>
</dbReference>
<keyword evidence="2" id="KW-1133">Transmembrane helix</keyword>
<keyword evidence="5" id="KW-1185">Reference proteome</keyword>
<gene>
    <name evidence="4" type="ORF">RJ640_011474</name>
</gene>
<protein>
    <recommendedName>
        <fullName evidence="3">P-type ATPase A domain-containing protein</fullName>
    </recommendedName>
</protein>
<keyword evidence="2" id="KW-0812">Transmembrane</keyword>
<dbReference type="GO" id="GO:0005388">
    <property type="term" value="F:P-type calcium transporter activity"/>
    <property type="evidence" value="ECO:0007669"/>
    <property type="project" value="TreeGrafter"/>
</dbReference>
<reference evidence="4" key="1">
    <citation type="submission" date="2022-12" db="EMBL/GenBank/DDBJ databases">
        <title>Draft genome assemblies for two species of Escallonia (Escalloniales).</title>
        <authorList>
            <person name="Chanderbali A."/>
            <person name="Dervinis C."/>
            <person name="Anghel I."/>
            <person name="Soltis D."/>
            <person name="Soltis P."/>
            <person name="Zapata F."/>
        </authorList>
    </citation>
    <scope>NUCLEOTIDE SEQUENCE</scope>
    <source>
        <strain evidence="4">UCBG92.1500</strain>
        <tissue evidence="4">Leaf</tissue>
    </source>
</reference>
<dbReference type="InterPro" id="IPR059000">
    <property type="entry name" value="ATPase_P-type_domA"/>
</dbReference>
<dbReference type="Proteomes" id="UP001187471">
    <property type="component" value="Unassembled WGS sequence"/>
</dbReference>